<proteinExistence type="inferred from homology"/>
<dbReference type="OMA" id="NRTGKMA"/>
<evidence type="ECO:0000256" key="4">
    <source>
        <dbReference type="ARBA" id="ARBA00022691"/>
    </source>
</evidence>
<comment type="similarity">
    <text evidence="6">Belongs to the MT-A70-like family.</text>
</comment>
<dbReference type="AlphaFoldDB" id="A0A139A7C0"/>
<protein>
    <recommendedName>
        <fullName evidence="1">mRNA m(6)A methyltransferase</fullName>
        <ecNumber evidence="1">2.1.1.348</ecNumber>
    </recommendedName>
</protein>
<keyword evidence="9" id="KW-1185">Reference proteome</keyword>
<dbReference type="GO" id="GO:0005634">
    <property type="term" value="C:nucleus"/>
    <property type="evidence" value="ECO:0007669"/>
    <property type="project" value="TreeGrafter"/>
</dbReference>
<keyword evidence="3" id="KW-0808">Transferase</keyword>
<evidence type="ECO:0000256" key="6">
    <source>
        <dbReference type="PROSITE-ProRule" id="PRU00489"/>
    </source>
</evidence>
<keyword evidence="2" id="KW-0489">Methyltransferase</keyword>
<dbReference type="STRING" id="1344416.A0A139A7C0"/>
<evidence type="ECO:0000313" key="8">
    <source>
        <dbReference type="EMBL" id="KXS12579.1"/>
    </source>
</evidence>
<organism evidence="8 9">
    <name type="scientific">Gonapodya prolifera (strain JEL478)</name>
    <name type="common">Monoblepharis prolifera</name>
    <dbReference type="NCBI Taxonomy" id="1344416"/>
    <lineage>
        <taxon>Eukaryota</taxon>
        <taxon>Fungi</taxon>
        <taxon>Fungi incertae sedis</taxon>
        <taxon>Chytridiomycota</taxon>
        <taxon>Chytridiomycota incertae sedis</taxon>
        <taxon>Monoblepharidomycetes</taxon>
        <taxon>Monoblepharidales</taxon>
        <taxon>Gonapodyaceae</taxon>
        <taxon>Gonapodya</taxon>
    </lineage>
</organism>
<dbReference type="SUPFAM" id="SSF53335">
    <property type="entry name" value="S-adenosyl-L-methionine-dependent methyltransferases"/>
    <property type="match status" value="1"/>
</dbReference>
<evidence type="ECO:0000313" key="9">
    <source>
        <dbReference type="Proteomes" id="UP000070544"/>
    </source>
</evidence>
<dbReference type="PROSITE" id="PS51143">
    <property type="entry name" value="MT_A70"/>
    <property type="match status" value="1"/>
</dbReference>
<evidence type="ECO:0000256" key="3">
    <source>
        <dbReference type="ARBA" id="ARBA00022679"/>
    </source>
</evidence>
<dbReference type="Pfam" id="PF05063">
    <property type="entry name" value="MT-A70"/>
    <property type="match status" value="1"/>
</dbReference>
<dbReference type="PANTHER" id="PTHR12829:SF7">
    <property type="entry name" value="N6-ADENOSINE-METHYLTRANSFERASE CATALYTIC SUBUNIT"/>
    <property type="match status" value="1"/>
</dbReference>
<dbReference type="GO" id="GO:0036396">
    <property type="term" value="C:RNA N6-methyladenosine methyltransferase complex"/>
    <property type="evidence" value="ECO:0007669"/>
    <property type="project" value="TreeGrafter"/>
</dbReference>
<accession>A0A139A7C0</accession>
<gene>
    <name evidence="8" type="ORF">M427DRAFT_59323</name>
</gene>
<dbReference type="EMBL" id="KQ965786">
    <property type="protein sequence ID" value="KXS12579.1"/>
    <property type="molecule type" value="Genomic_DNA"/>
</dbReference>
<evidence type="ECO:0000256" key="2">
    <source>
        <dbReference type="ARBA" id="ARBA00022603"/>
    </source>
</evidence>
<comment type="catalytic activity">
    <reaction evidence="5">
        <text>an adenosine in mRNA + S-adenosyl-L-methionine = an N(6)-methyladenosine in mRNA + S-adenosyl-L-homocysteine + H(+)</text>
        <dbReference type="Rhea" id="RHEA:55584"/>
        <dbReference type="Rhea" id="RHEA-COMP:12414"/>
        <dbReference type="Rhea" id="RHEA-COMP:12417"/>
        <dbReference type="ChEBI" id="CHEBI:15378"/>
        <dbReference type="ChEBI" id="CHEBI:57856"/>
        <dbReference type="ChEBI" id="CHEBI:59789"/>
        <dbReference type="ChEBI" id="CHEBI:74411"/>
        <dbReference type="ChEBI" id="CHEBI:74449"/>
        <dbReference type="EC" id="2.1.1.348"/>
    </reaction>
</comment>
<reference evidence="8 9" key="1">
    <citation type="journal article" date="2015" name="Genome Biol. Evol.">
        <title>Phylogenomic analyses indicate that early fungi evolved digesting cell walls of algal ancestors of land plants.</title>
        <authorList>
            <person name="Chang Y."/>
            <person name="Wang S."/>
            <person name="Sekimoto S."/>
            <person name="Aerts A.L."/>
            <person name="Choi C."/>
            <person name="Clum A."/>
            <person name="LaButti K.M."/>
            <person name="Lindquist E.A."/>
            <person name="Yee Ngan C."/>
            <person name="Ohm R.A."/>
            <person name="Salamov A.A."/>
            <person name="Grigoriev I.V."/>
            <person name="Spatafora J.W."/>
            <person name="Berbee M.L."/>
        </authorList>
    </citation>
    <scope>NUCLEOTIDE SEQUENCE [LARGE SCALE GENOMIC DNA]</scope>
    <source>
        <strain evidence="8 9">JEL478</strain>
    </source>
</reference>
<dbReference type="Proteomes" id="UP000070544">
    <property type="component" value="Unassembled WGS sequence"/>
</dbReference>
<evidence type="ECO:0000256" key="7">
    <source>
        <dbReference type="SAM" id="MobiDB-lite"/>
    </source>
</evidence>
<dbReference type="OrthoDB" id="10262526at2759"/>
<evidence type="ECO:0000256" key="1">
    <source>
        <dbReference type="ARBA" id="ARBA00012160"/>
    </source>
</evidence>
<feature type="region of interest" description="Disordered" evidence="7">
    <location>
        <begin position="142"/>
        <end position="166"/>
    </location>
</feature>
<keyword evidence="4" id="KW-0949">S-adenosyl-L-methionine</keyword>
<dbReference type="PANTHER" id="PTHR12829">
    <property type="entry name" value="N6-ADENOSINE-METHYLTRANSFERASE"/>
    <property type="match status" value="1"/>
</dbReference>
<dbReference type="GO" id="GO:0032259">
    <property type="term" value="P:methylation"/>
    <property type="evidence" value="ECO:0007669"/>
    <property type="project" value="UniProtKB-KW"/>
</dbReference>
<dbReference type="EC" id="2.1.1.348" evidence="1"/>
<evidence type="ECO:0000256" key="5">
    <source>
        <dbReference type="ARBA" id="ARBA00048957"/>
    </source>
</evidence>
<dbReference type="InterPro" id="IPR029063">
    <property type="entry name" value="SAM-dependent_MTases_sf"/>
</dbReference>
<dbReference type="GO" id="GO:0001734">
    <property type="term" value="F:mRNA m(6)A methyltransferase activity"/>
    <property type="evidence" value="ECO:0007669"/>
    <property type="project" value="UniProtKB-EC"/>
</dbReference>
<name>A0A139A7C0_GONPJ</name>
<sequence length="216" mass="24213">MDMPADEVAPFVPPPYATAINADVRTFDWSSLTPHGAPFSALLLDPPWRLSSHAPTRGVAISYPTLPDEDVANIPVRELLREGGWCFLWVVNSRWSWGVRQLGRWGAEFVDTVTWVKLGPTRRLAKGHGYYLQHAKETCLVGRKPRTSPDPAPDETSAGSSKPPPDVIFALRRGQSQKPEDIYDIVEQLAPNGPWLEIFGRRNNLRNHWVTIGNEL</sequence>
<dbReference type="InterPro" id="IPR007757">
    <property type="entry name" value="MT-A70-like"/>
</dbReference>